<evidence type="ECO:0000259" key="11">
    <source>
        <dbReference type="Pfam" id="PF02581"/>
    </source>
</evidence>
<organism evidence="12 13">
    <name type="scientific">Nocardioides perillae</name>
    <dbReference type="NCBI Taxonomy" id="1119534"/>
    <lineage>
        <taxon>Bacteria</taxon>
        <taxon>Bacillati</taxon>
        <taxon>Actinomycetota</taxon>
        <taxon>Actinomycetes</taxon>
        <taxon>Propionibacteriales</taxon>
        <taxon>Nocardioidaceae</taxon>
        <taxon>Nocardioides</taxon>
    </lineage>
</organism>
<evidence type="ECO:0000256" key="1">
    <source>
        <dbReference type="ARBA" id="ARBA00003814"/>
    </source>
</evidence>
<feature type="domain" description="Thiamine phosphate synthase/TenI" evidence="11">
    <location>
        <begin position="8"/>
        <end position="178"/>
    </location>
</feature>
<dbReference type="InterPro" id="IPR034291">
    <property type="entry name" value="TMP_synthase"/>
</dbReference>
<comment type="cofactor">
    <cofactor evidence="10">
        <name>Mg(2+)</name>
        <dbReference type="ChEBI" id="CHEBI:18420"/>
    </cofactor>
    <text evidence="10">Binds 1 Mg(2+) ion per subunit.</text>
</comment>
<evidence type="ECO:0000256" key="4">
    <source>
        <dbReference type="ARBA" id="ARBA00022723"/>
    </source>
</evidence>
<dbReference type="EMBL" id="JACCAC010000001">
    <property type="protein sequence ID" value="NYG56747.1"/>
    <property type="molecule type" value="Genomic_DNA"/>
</dbReference>
<feature type="binding site" evidence="10">
    <location>
        <begin position="26"/>
        <end position="30"/>
    </location>
    <ligand>
        <name>4-amino-2-methyl-5-(diphosphooxymethyl)pyrimidine</name>
        <dbReference type="ChEBI" id="CHEBI:57841"/>
    </ligand>
</feature>
<name>A0A7Y9RXW7_9ACTN</name>
<gene>
    <name evidence="10" type="primary">thiE</name>
    <name evidence="12" type="ORF">BJ989_003051</name>
</gene>
<evidence type="ECO:0000256" key="7">
    <source>
        <dbReference type="ARBA" id="ARBA00047334"/>
    </source>
</evidence>
<feature type="binding site" evidence="10">
    <location>
        <position position="129"/>
    </location>
    <ligand>
        <name>4-amino-2-methyl-5-(diphosphooxymethyl)pyrimidine</name>
        <dbReference type="ChEBI" id="CHEBI:57841"/>
    </ligand>
</feature>
<reference evidence="12 13" key="1">
    <citation type="submission" date="2020-07" db="EMBL/GenBank/DDBJ databases">
        <title>Sequencing the genomes of 1000 actinobacteria strains.</title>
        <authorList>
            <person name="Klenk H.-P."/>
        </authorList>
    </citation>
    <scope>NUCLEOTIDE SEQUENCE [LARGE SCALE GENOMIC DNA]</scope>
    <source>
        <strain evidence="12 13">DSM 24552</strain>
    </source>
</reference>
<comment type="catalytic activity">
    <reaction evidence="9 10">
        <text>2-[(2R,5Z)-2-carboxy-4-methylthiazol-5(2H)-ylidene]ethyl phosphate + 4-amino-2-methyl-5-(diphosphooxymethyl)pyrimidine + 2 H(+) = thiamine phosphate + CO2 + diphosphate</text>
        <dbReference type="Rhea" id="RHEA:47844"/>
        <dbReference type="ChEBI" id="CHEBI:15378"/>
        <dbReference type="ChEBI" id="CHEBI:16526"/>
        <dbReference type="ChEBI" id="CHEBI:33019"/>
        <dbReference type="ChEBI" id="CHEBI:37575"/>
        <dbReference type="ChEBI" id="CHEBI:57841"/>
        <dbReference type="ChEBI" id="CHEBI:62899"/>
        <dbReference type="EC" id="2.5.1.3"/>
    </reaction>
</comment>
<dbReference type="UniPathway" id="UPA00060">
    <property type="reaction ID" value="UER00141"/>
</dbReference>
<dbReference type="SUPFAM" id="SSF51391">
    <property type="entry name" value="Thiamin phosphate synthase"/>
    <property type="match status" value="1"/>
</dbReference>
<evidence type="ECO:0000313" key="13">
    <source>
        <dbReference type="Proteomes" id="UP000544110"/>
    </source>
</evidence>
<evidence type="ECO:0000256" key="5">
    <source>
        <dbReference type="ARBA" id="ARBA00022842"/>
    </source>
</evidence>
<keyword evidence="13" id="KW-1185">Reference proteome</keyword>
<evidence type="ECO:0000256" key="2">
    <source>
        <dbReference type="ARBA" id="ARBA00005165"/>
    </source>
</evidence>
<dbReference type="Gene3D" id="3.20.20.70">
    <property type="entry name" value="Aldolase class I"/>
    <property type="match status" value="1"/>
</dbReference>
<comment type="caution">
    <text evidence="12">The sequence shown here is derived from an EMBL/GenBank/DDBJ whole genome shotgun (WGS) entry which is preliminary data.</text>
</comment>
<feature type="binding site" evidence="10">
    <location>
        <begin position="126"/>
        <end position="128"/>
    </location>
    <ligand>
        <name>2-[(2R,5Z)-2-carboxy-4-methylthiazol-5(2H)-ylidene]ethyl phosphate</name>
        <dbReference type="ChEBI" id="CHEBI:62899"/>
    </ligand>
</feature>
<dbReference type="CDD" id="cd00564">
    <property type="entry name" value="TMP_TenI"/>
    <property type="match status" value="1"/>
</dbReference>
<dbReference type="PANTHER" id="PTHR20857">
    <property type="entry name" value="THIAMINE-PHOSPHATE PYROPHOSPHORYLASE"/>
    <property type="match status" value="1"/>
</dbReference>
<dbReference type="Proteomes" id="UP000544110">
    <property type="component" value="Unassembled WGS sequence"/>
</dbReference>
<dbReference type="GO" id="GO:0009229">
    <property type="term" value="P:thiamine diphosphate biosynthetic process"/>
    <property type="evidence" value="ECO:0007669"/>
    <property type="project" value="UniProtKB-UniRule"/>
</dbReference>
<evidence type="ECO:0000256" key="3">
    <source>
        <dbReference type="ARBA" id="ARBA00022679"/>
    </source>
</evidence>
<dbReference type="GO" id="GO:0005737">
    <property type="term" value="C:cytoplasm"/>
    <property type="evidence" value="ECO:0007669"/>
    <property type="project" value="TreeGrafter"/>
</dbReference>
<dbReference type="Pfam" id="PF02581">
    <property type="entry name" value="TMP-TENI"/>
    <property type="match status" value="1"/>
</dbReference>
<dbReference type="GO" id="GO:0009228">
    <property type="term" value="P:thiamine biosynthetic process"/>
    <property type="evidence" value="ECO:0007669"/>
    <property type="project" value="UniProtKB-KW"/>
</dbReference>
<dbReference type="PANTHER" id="PTHR20857:SF15">
    <property type="entry name" value="THIAMINE-PHOSPHATE SYNTHASE"/>
    <property type="match status" value="1"/>
</dbReference>
<comment type="similarity">
    <text evidence="10">Belongs to the thiamine-phosphate synthase family.</text>
</comment>
<evidence type="ECO:0000313" key="12">
    <source>
        <dbReference type="EMBL" id="NYG56747.1"/>
    </source>
</evidence>
<keyword evidence="5 10" id="KW-0460">Magnesium</keyword>
<evidence type="ECO:0000256" key="9">
    <source>
        <dbReference type="ARBA" id="ARBA00047883"/>
    </source>
</evidence>
<dbReference type="GO" id="GO:0000287">
    <property type="term" value="F:magnesium ion binding"/>
    <property type="evidence" value="ECO:0007669"/>
    <property type="project" value="UniProtKB-UniRule"/>
</dbReference>
<comment type="function">
    <text evidence="1 10">Condenses 4-methyl-5-(beta-hydroxyethyl)thiazole monophosphate (THZ-P) and 2-methyl-4-amino-5-hydroxymethyl pyrimidine pyrophosphate (HMP-PP) to form thiamine monophosphate (TMP).</text>
</comment>
<feature type="binding site" evidence="10">
    <location>
        <position position="100"/>
    </location>
    <ligand>
        <name>4-amino-2-methyl-5-(diphosphooxymethyl)pyrimidine</name>
        <dbReference type="ChEBI" id="CHEBI:57841"/>
    </ligand>
</feature>
<keyword evidence="4 10" id="KW-0479">Metal-binding</keyword>
<dbReference type="EC" id="2.5.1.3" evidence="10"/>
<sequence length="196" mass="18805">MTLLVDAADDLALLPDLAAAGVDGFQVRAKAVTDAELLCLARLVIGAVAPLGASVTVCDRVDVALASGADGVHVGADDLPVAEVRALADAVRPGLLVGATCRDRAGVVRAAAAGASYAGIGPVRASDSKAGLPEPLGVAAVAAAAGVLPLVAVGGLDAATARATRAAGAQGVAVIGAVWRDPDPVGAAEVLVAAVG</sequence>
<feature type="binding site" evidence="10">
    <location>
        <position position="78"/>
    </location>
    <ligand>
        <name>Mg(2+)</name>
        <dbReference type="ChEBI" id="CHEBI:18420"/>
    </ligand>
</feature>
<accession>A0A7Y9RXW7</accession>
<dbReference type="InterPro" id="IPR036206">
    <property type="entry name" value="ThiamineP_synth_sf"/>
</dbReference>
<dbReference type="GO" id="GO:0004789">
    <property type="term" value="F:thiamine-phosphate diphosphorylase activity"/>
    <property type="evidence" value="ECO:0007669"/>
    <property type="project" value="UniProtKB-UniRule"/>
</dbReference>
<feature type="binding site" evidence="10">
    <location>
        <position position="155"/>
    </location>
    <ligand>
        <name>2-[(2R,5Z)-2-carboxy-4-methylthiazol-5(2H)-ylidene]ethyl phosphate</name>
        <dbReference type="ChEBI" id="CHEBI:62899"/>
    </ligand>
</feature>
<dbReference type="HAMAP" id="MF_00097">
    <property type="entry name" value="TMP_synthase"/>
    <property type="match status" value="1"/>
</dbReference>
<comment type="catalytic activity">
    <reaction evidence="7 10">
        <text>4-methyl-5-(2-phosphooxyethyl)-thiazole + 4-amino-2-methyl-5-(diphosphooxymethyl)pyrimidine + H(+) = thiamine phosphate + diphosphate</text>
        <dbReference type="Rhea" id="RHEA:22328"/>
        <dbReference type="ChEBI" id="CHEBI:15378"/>
        <dbReference type="ChEBI" id="CHEBI:33019"/>
        <dbReference type="ChEBI" id="CHEBI:37575"/>
        <dbReference type="ChEBI" id="CHEBI:57841"/>
        <dbReference type="ChEBI" id="CHEBI:58296"/>
        <dbReference type="EC" id="2.5.1.3"/>
    </reaction>
</comment>
<proteinExistence type="inferred from homology"/>
<dbReference type="AlphaFoldDB" id="A0A7Y9RXW7"/>
<comment type="pathway">
    <text evidence="2 10">Cofactor biosynthesis; thiamine diphosphate biosynthesis; thiamine phosphate from 4-amino-2-methyl-5-diphosphomethylpyrimidine and 4-methyl-5-(2-phosphoethyl)-thiazole: step 1/1.</text>
</comment>
<dbReference type="InterPro" id="IPR022998">
    <property type="entry name" value="ThiamineP_synth_TenI"/>
</dbReference>
<evidence type="ECO:0000256" key="10">
    <source>
        <dbReference type="HAMAP-Rule" id="MF_00097"/>
    </source>
</evidence>
<protein>
    <recommendedName>
        <fullName evidence="10">Thiamine-phosphate synthase</fullName>
        <shortName evidence="10">TP synthase</shortName>
        <shortName evidence="10">TPS</shortName>
        <ecNumber evidence="10">2.5.1.3</ecNumber>
    </recommendedName>
    <alternativeName>
        <fullName evidence="10">Thiamine-phosphate pyrophosphorylase</fullName>
        <shortName evidence="10">TMP pyrophosphorylase</shortName>
        <shortName evidence="10">TMP-PPase</shortName>
    </alternativeName>
</protein>
<evidence type="ECO:0000256" key="6">
    <source>
        <dbReference type="ARBA" id="ARBA00022977"/>
    </source>
</evidence>
<feature type="binding site" evidence="10">
    <location>
        <position position="59"/>
    </location>
    <ligand>
        <name>Mg(2+)</name>
        <dbReference type="ChEBI" id="CHEBI:18420"/>
    </ligand>
</feature>
<comment type="catalytic activity">
    <reaction evidence="8 10">
        <text>2-(2-carboxy-4-methylthiazol-5-yl)ethyl phosphate + 4-amino-2-methyl-5-(diphosphooxymethyl)pyrimidine + 2 H(+) = thiamine phosphate + CO2 + diphosphate</text>
        <dbReference type="Rhea" id="RHEA:47848"/>
        <dbReference type="ChEBI" id="CHEBI:15378"/>
        <dbReference type="ChEBI" id="CHEBI:16526"/>
        <dbReference type="ChEBI" id="CHEBI:33019"/>
        <dbReference type="ChEBI" id="CHEBI:37575"/>
        <dbReference type="ChEBI" id="CHEBI:57841"/>
        <dbReference type="ChEBI" id="CHEBI:62890"/>
        <dbReference type="EC" id="2.5.1.3"/>
    </reaction>
</comment>
<keyword evidence="6 10" id="KW-0784">Thiamine biosynthesis</keyword>
<dbReference type="RefSeq" id="WP_179518951.1">
    <property type="nucleotide sequence ID" value="NZ_JACCAC010000001.1"/>
</dbReference>
<comment type="caution">
    <text evidence="10">Lacks conserved residue(s) required for the propagation of feature annotation.</text>
</comment>
<dbReference type="InterPro" id="IPR013785">
    <property type="entry name" value="Aldolase_TIM"/>
</dbReference>
<evidence type="ECO:0000256" key="8">
    <source>
        <dbReference type="ARBA" id="ARBA00047851"/>
    </source>
</evidence>
<keyword evidence="3 10" id="KW-0808">Transferase</keyword>